<evidence type="ECO:0000256" key="1">
    <source>
        <dbReference type="SAM" id="MobiDB-lite"/>
    </source>
</evidence>
<evidence type="ECO:0000313" key="2">
    <source>
        <dbReference type="EMBL" id="XDO02076.1"/>
    </source>
</evidence>
<accession>A0AB39J6Y1</accession>
<reference evidence="2" key="1">
    <citation type="submission" date="2024-03" db="EMBL/GenBank/DDBJ databases">
        <title>Eukaryotic viruses encode the ribosomal protein eL40.</title>
        <authorList>
            <person name="Thomy J."/>
            <person name="Schvarcz C.R."/>
            <person name="McBeain K.A."/>
            <person name="Edwards K.F."/>
            <person name="Steward G.F."/>
        </authorList>
    </citation>
    <scope>NUCLEOTIDE SEQUENCE</scope>
    <source>
        <strain evidence="2">FloV-SA2</strain>
    </source>
</reference>
<feature type="compositionally biased region" description="Low complexity" evidence="1">
    <location>
        <begin position="66"/>
        <end position="76"/>
    </location>
</feature>
<organism evidence="2">
    <name type="scientific">Florenciella sp. virus SA2</name>
    <dbReference type="NCBI Taxonomy" id="3240092"/>
    <lineage>
        <taxon>Viruses</taxon>
    </lineage>
</organism>
<dbReference type="EMBL" id="PP542043">
    <property type="protein sequence ID" value="XDO02076.1"/>
    <property type="molecule type" value="Genomic_DNA"/>
</dbReference>
<gene>
    <name evidence="2" type="ORF">FloV-SA2_00257</name>
</gene>
<protein>
    <submittedName>
        <fullName evidence="2">Uncharacterized protein</fullName>
    </submittedName>
</protein>
<feature type="region of interest" description="Disordered" evidence="1">
    <location>
        <begin position="57"/>
        <end position="76"/>
    </location>
</feature>
<sequence length="187" mass="21262">MSQVVDFVFNNLSRIGQDDYNYTQENVMNKSQLNYFTTNYRDMNDVNAINLASSHPTMNMKGGSQVGPNGNNVNESSNLLNSKMTNLNFKINLQERTYKTVPYLGRGNVDVGLENKLKLGDTLKEKKTNVKFGEECQFDVKSYPLNKELKTSLTDCNKLIEESAVEGWIRGGLPSREIYKDSKYECN</sequence>
<name>A0AB39J6Y1_9VIRU</name>
<proteinExistence type="predicted"/>